<name>A0A0B7MTG6_9FUNG</name>
<sequence length="225" mass="25868">HPLYYFLFPSARTSYWFPHTPSVAQDFFNPFVLLTSCITACSPDIFDPGTIDAAISLFLPIREIFLSKLPTNYPDSSSFIPPDQLLRRSPGSKLLIVNDVFQHDKELRALRVRPSFPTSARHPIVINRLANMITSQKLRLQHFFRPFCFPSVVPWLDSTFPSTLRPICRRLLTYSLRQTHFSSSPSVTRGPRLPLNGILFFKQRLLSLDSHSSSPLFSPSLWKRF</sequence>
<dbReference type="EMBL" id="LN721429">
    <property type="protein sequence ID" value="CEP09331.1"/>
    <property type="molecule type" value="Genomic_DNA"/>
</dbReference>
<dbReference type="AlphaFoldDB" id="A0A0B7MTG6"/>
<feature type="non-terminal residue" evidence="1">
    <location>
        <position position="1"/>
    </location>
</feature>
<gene>
    <name evidence="1" type="primary">PARPA_02817.1 scaffold 5420</name>
</gene>
<reference evidence="1 2" key="1">
    <citation type="submission" date="2014-09" db="EMBL/GenBank/DDBJ databases">
        <authorList>
            <person name="Ellenberger Sabrina"/>
        </authorList>
    </citation>
    <scope>NUCLEOTIDE SEQUENCE [LARGE SCALE GENOMIC DNA]</scope>
    <source>
        <strain evidence="1 2">CBS 412.66</strain>
    </source>
</reference>
<proteinExistence type="predicted"/>
<dbReference type="Proteomes" id="UP000054107">
    <property type="component" value="Unassembled WGS sequence"/>
</dbReference>
<keyword evidence="2" id="KW-1185">Reference proteome</keyword>
<protein>
    <submittedName>
        <fullName evidence="1">Uncharacterized protein</fullName>
    </submittedName>
</protein>
<evidence type="ECO:0000313" key="2">
    <source>
        <dbReference type="Proteomes" id="UP000054107"/>
    </source>
</evidence>
<evidence type="ECO:0000313" key="1">
    <source>
        <dbReference type="EMBL" id="CEP09331.1"/>
    </source>
</evidence>
<accession>A0A0B7MTG6</accession>
<organism evidence="1 2">
    <name type="scientific">Parasitella parasitica</name>
    <dbReference type="NCBI Taxonomy" id="35722"/>
    <lineage>
        <taxon>Eukaryota</taxon>
        <taxon>Fungi</taxon>
        <taxon>Fungi incertae sedis</taxon>
        <taxon>Mucoromycota</taxon>
        <taxon>Mucoromycotina</taxon>
        <taxon>Mucoromycetes</taxon>
        <taxon>Mucorales</taxon>
        <taxon>Mucorineae</taxon>
        <taxon>Mucoraceae</taxon>
        <taxon>Parasitella</taxon>
    </lineage>
</organism>